<dbReference type="PANTHER" id="PTHR15032">
    <property type="entry name" value="N-ACYL-PHOSPHATIDYLETHANOLAMINE-HYDROLYZING PHOSPHOLIPASE D"/>
    <property type="match status" value="1"/>
</dbReference>
<dbReference type="Pfam" id="PF12706">
    <property type="entry name" value="Lactamase_B_2"/>
    <property type="match status" value="1"/>
</dbReference>
<evidence type="ECO:0000313" key="3">
    <source>
        <dbReference type="Proteomes" id="UP000436006"/>
    </source>
</evidence>
<dbReference type="InterPro" id="IPR036866">
    <property type="entry name" value="RibonucZ/Hydroxyglut_hydro"/>
</dbReference>
<organism evidence="2 3">
    <name type="scientific">Spirosoma arboris</name>
    <dbReference type="NCBI Taxonomy" id="2682092"/>
    <lineage>
        <taxon>Bacteria</taxon>
        <taxon>Pseudomonadati</taxon>
        <taxon>Bacteroidota</taxon>
        <taxon>Cytophagia</taxon>
        <taxon>Cytophagales</taxon>
        <taxon>Cytophagaceae</taxon>
        <taxon>Spirosoma</taxon>
    </lineage>
</organism>
<dbReference type="SUPFAM" id="SSF56281">
    <property type="entry name" value="Metallo-hydrolase/oxidoreductase"/>
    <property type="match status" value="1"/>
</dbReference>
<dbReference type="Proteomes" id="UP000436006">
    <property type="component" value="Unassembled WGS sequence"/>
</dbReference>
<dbReference type="GO" id="GO:0005737">
    <property type="term" value="C:cytoplasm"/>
    <property type="evidence" value="ECO:0007669"/>
    <property type="project" value="TreeGrafter"/>
</dbReference>
<name>A0A7K1SFV5_9BACT</name>
<evidence type="ECO:0000259" key="1">
    <source>
        <dbReference type="Pfam" id="PF12706"/>
    </source>
</evidence>
<dbReference type="Gene3D" id="3.60.15.10">
    <property type="entry name" value="Ribonuclease Z/Hydroxyacylglutathione hydrolase-like"/>
    <property type="match status" value="1"/>
</dbReference>
<dbReference type="InterPro" id="IPR001279">
    <property type="entry name" value="Metallo-B-lactamas"/>
</dbReference>
<dbReference type="PIRSF" id="PIRSF038896">
    <property type="entry name" value="NAPE-PLD"/>
    <property type="match status" value="1"/>
</dbReference>
<dbReference type="InterPro" id="IPR024884">
    <property type="entry name" value="NAPE-PLD"/>
</dbReference>
<protein>
    <submittedName>
        <fullName evidence="2">MBL fold metallo-hydrolase</fullName>
    </submittedName>
</protein>
<gene>
    <name evidence="2" type="ORF">GO755_21415</name>
</gene>
<sequence>MKRLRTIMIITVLVLIGLAAAVLLFMQQSTFGKDPAEARLDRIKHSPNYKDGAFQNLEHTEVMRENASYAGMMRDFIKKDKDNIPPLPIPSVKTDLKALDDTKPTIVWFGHSSYLIKSKGVTLLVDPVFSGHASPVSFFGKSFPGTDVYGVDEMPDIDYLVLSHDHYDHLDYETITKLIPKVKKFYTALGVGAHLERWGVPADRIVEFDWWEHQPVAPGIDLTATPARHFSGRSFARGKTLWTSFVLNLHGYKLFLGGDSGYGKHFQTIGDKYGPFDLAILECGQYGKDWPNIHMMPEEVITAAQDLRARILLPVHWAKFSLSYHAWNEPVQRLLKKAEKEGFDVTTPKIGEPVVLNASYPRAVWWNF</sequence>
<dbReference type="GO" id="GO:0008270">
    <property type="term" value="F:zinc ion binding"/>
    <property type="evidence" value="ECO:0007669"/>
    <property type="project" value="InterPro"/>
</dbReference>
<feature type="domain" description="Metallo-beta-lactamase" evidence="1">
    <location>
        <begin position="123"/>
        <end position="317"/>
    </location>
</feature>
<reference evidence="2 3" key="1">
    <citation type="submission" date="2019-12" db="EMBL/GenBank/DDBJ databases">
        <title>Spirosoma sp. HMF4905 genome sequencing and assembly.</title>
        <authorList>
            <person name="Kang H."/>
            <person name="Cha I."/>
            <person name="Kim H."/>
            <person name="Joh K."/>
        </authorList>
    </citation>
    <scope>NUCLEOTIDE SEQUENCE [LARGE SCALE GENOMIC DNA]</scope>
    <source>
        <strain evidence="2 3">HMF4905</strain>
    </source>
</reference>
<dbReference type="EMBL" id="WPIN01000008">
    <property type="protein sequence ID" value="MVM32614.1"/>
    <property type="molecule type" value="Genomic_DNA"/>
</dbReference>
<dbReference type="GO" id="GO:0070290">
    <property type="term" value="F:N-acylphosphatidylethanolamine-specific phospholipase D activity"/>
    <property type="evidence" value="ECO:0007669"/>
    <property type="project" value="InterPro"/>
</dbReference>
<dbReference type="RefSeq" id="WP_157587336.1">
    <property type="nucleotide sequence ID" value="NZ_WPIN01000008.1"/>
</dbReference>
<dbReference type="PANTHER" id="PTHR15032:SF4">
    <property type="entry name" value="N-ACYL-PHOSPHATIDYLETHANOLAMINE-HYDROLYZING PHOSPHOLIPASE D"/>
    <property type="match status" value="1"/>
</dbReference>
<keyword evidence="3" id="KW-1185">Reference proteome</keyword>
<comment type="caution">
    <text evidence="2">The sequence shown here is derived from an EMBL/GenBank/DDBJ whole genome shotgun (WGS) entry which is preliminary data.</text>
</comment>
<evidence type="ECO:0000313" key="2">
    <source>
        <dbReference type="EMBL" id="MVM32614.1"/>
    </source>
</evidence>
<proteinExistence type="predicted"/>
<dbReference type="AlphaFoldDB" id="A0A7K1SFV5"/>
<accession>A0A7K1SFV5</accession>
<keyword evidence="2" id="KW-0378">Hydrolase</keyword>